<dbReference type="NCBIfam" id="TIGR01730">
    <property type="entry name" value="RND_mfp"/>
    <property type="match status" value="1"/>
</dbReference>
<feature type="domain" description="Multidrug resistance protein MdtA-like barrel-sandwich hybrid" evidence="5">
    <location>
        <begin position="91"/>
        <end position="215"/>
    </location>
</feature>
<dbReference type="SUPFAM" id="SSF111369">
    <property type="entry name" value="HlyD-like secretion proteins"/>
    <property type="match status" value="1"/>
</dbReference>
<dbReference type="FunFam" id="2.40.30.170:FF:000010">
    <property type="entry name" value="Efflux RND transporter periplasmic adaptor subunit"/>
    <property type="match status" value="1"/>
</dbReference>
<proteinExistence type="inferred from homology"/>
<evidence type="ECO:0000259" key="4">
    <source>
        <dbReference type="Pfam" id="PF25876"/>
    </source>
</evidence>
<feature type="region of interest" description="Disordered" evidence="3">
    <location>
        <begin position="37"/>
        <end position="65"/>
    </location>
</feature>
<keyword evidence="9" id="KW-1185">Reference proteome</keyword>
<dbReference type="PANTHER" id="PTHR30469">
    <property type="entry name" value="MULTIDRUG RESISTANCE PROTEIN MDTA"/>
    <property type="match status" value="1"/>
</dbReference>
<gene>
    <name evidence="8" type="ORF">D779_2171</name>
</gene>
<dbReference type="InterPro" id="IPR058624">
    <property type="entry name" value="MdtA-like_HH"/>
</dbReference>
<name>W9VFI0_9GAMM</name>
<evidence type="ECO:0000313" key="9">
    <source>
        <dbReference type="Proteomes" id="UP000019460"/>
    </source>
</evidence>
<evidence type="ECO:0000256" key="1">
    <source>
        <dbReference type="ARBA" id="ARBA00009477"/>
    </source>
</evidence>
<dbReference type="EMBL" id="AONC01000036">
    <property type="protein sequence ID" value="EXJ14802.1"/>
    <property type="molecule type" value="Genomic_DNA"/>
</dbReference>
<dbReference type="STRING" id="1249627.D779_2171"/>
<accession>W9VFI0</accession>
<evidence type="ECO:0000256" key="3">
    <source>
        <dbReference type="SAM" id="MobiDB-lite"/>
    </source>
</evidence>
<evidence type="ECO:0000313" key="8">
    <source>
        <dbReference type="EMBL" id="EXJ14802.1"/>
    </source>
</evidence>
<dbReference type="OrthoDB" id="9800613at2"/>
<dbReference type="Pfam" id="PF25876">
    <property type="entry name" value="HH_MFP_RND"/>
    <property type="match status" value="1"/>
</dbReference>
<dbReference type="Gene3D" id="2.40.50.100">
    <property type="match status" value="1"/>
</dbReference>
<reference evidence="8 9" key="1">
    <citation type="submission" date="2012-11" db="EMBL/GenBank/DDBJ databases">
        <title>Genome assembly of Thiorhodococcus sp. AK35.</title>
        <authorList>
            <person name="Nupur N."/>
            <person name="Khatri I."/>
            <person name="Subramanian S."/>
            <person name="Pinnaka A."/>
        </authorList>
    </citation>
    <scope>NUCLEOTIDE SEQUENCE [LARGE SCALE GENOMIC DNA]</scope>
    <source>
        <strain evidence="8 9">AK35</strain>
    </source>
</reference>
<comment type="caution">
    <text evidence="8">The sequence shown here is derived from an EMBL/GenBank/DDBJ whole genome shotgun (WGS) entry which is preliminary data.</text>
</comment>
<dbReference type="Pfam" id="PF25917">
    <property type="entry name" value="BSH_RND"/>
    <property type="match status" value="1"/>
</dbReference>
<feature type="coiled-coil region" evidence="2">
    <location>
        <begin position="129"/>
        <end position="183"/>
    </location>
</feature>
<dbReference type="InterPro" id="IPR006143">
    <property type="entry name" value="RND_pump_MFP"/>
</dbReference>
<dbReference type="Gene3D" id="2.40.420.20">
    <property type="match status" value="1"/>
</dbReference>
<dbReference type="PANTHER" id="PTHR30469:SF15">
    <property type="entry name" value="HLYD FAMILY OF SECRETION PROTEINS"/>
    <property type="match status" value="1"/>
</dbReference>
<evidence type="ECO:0000259" key="6">
    <source>
        <dbReference type="Pfam" id="PF25954"/>
    </source>
</evidence>
<dbReference type="Proteomes" id="UP000019460">
    <property type="component" value="Unassembled WGS sequence"/>
</dbReference>
<feature type="domain" description="Multidrug resistance protein MdtA-like alpha-helical hairpin" evidence="4">
    <location>
        <begin position="129"/>
        <end position="184"/>
    </location>
</feature>
<evidence type="ECO:0000259" key="7">
    <source>
        <dbReference type="Pfam" id="PF25989"/>
    </source>
</evidence>
<dbReference type="Gene3D" id="2.40.30.170">
    <property type="match status" value="1"/>
</dbReference>
<dbReference type="GO" id="GO:0015562">
    <property type="term" value="F:efflux transmembrane transporter activity"/>
    <property type="evidence" value="ECO:0007669"/>
    <property type="project" value="TreeGrafter"/>
</dbReference>
<dbReference type="InterPro" id="IPR058792">
    <property type="entry name" value="Beta-barrel_RND_2"/>
</dbReference>
<dbReference type="InterPro" id="IPR058625">
    <property type="entry name" value="MdtA-like_BSH"/>
</dbReference>
<feature type="compositionally biased region" description="Basic and acidic residues" evidence="3">
    <location>
        <begin position="41"/>
        <end position="59"/>
    </location>
</feature>
<evidence type="ECO:0000256" key="2">
    <source>
        <dbReference type="SAM" id="Coils"/>
    </source>
</evidence>
<keyword evidence="2" id="KW-0175">Coiled coil</keyword>
<dbReference type="eggNOG" id="COG0845">
    <property type="taxonomic scope" value="Bacteria"/>
</dbReference>
<sequence length="384" mass="41567">MQPTPQRILASIALVLLAAGSIWLIWIDPGGLGPLTQAAETEEKSESAPDGSEREETDGASRPPPLVEVAEARRAEVRQRLSTTGTLIASEKVTLTTEASGRVVAVGFEDGDRVRRGQVLLELERTRGRAEVRRAEASLEERRRELARLRELRAQDFVSEDELESATTAMEHAEASLTVARDQLDDRSLKAPFEGVVGRRLVSPGAVVEPGTPVTELVQLDPLDVLLDIPGSDAARARVGLHVEVETPAYPDRTFSGKVTYVGTQVEESTRSLPLEARIDNHEGLLRPGMLAVVALLLEPVPVIQVPEAAILARGPSQRVYVVDDSGRVERRIVETSLRRNGWVGIASGVEAGESVVTEGLGMLRDGMRVRVKDADEPQGDEAS</sequence>
<protein>
    <submittedName>
        <fullName evidence="8">Putative RND efflux membrane fusion protein</fullName>
    </submittedName>
</protein>
<dbReference type="Pfam" id="PF25954">
    <property type="entry name" value="Beta-barrel_RND_2"/>
    <property type="match status" value="1"/>
</dbReference>
<dbReference type="Pfam" id="PF25989">
    <property type="entry name" value="YknX_C"/>
    <property type="match status" value="1"/>
</dbReference>
<dbReference type="InterPro" id="IPR058637">
    <property type="entry name" value="YknX-like_C"/>
</dbReference>
<dbReference type="Gene3D" id="1.10.287.470">
    <property type="entry name" value="Helix hairpin bin"/>
    <property type="match status" value="1"/>
</dbReference>
<feature type="domain" description="YknX-like C-terminal permuted SH3-like" evidence="7">
    <location>
        <begin position="303"/>
        <end position="372"/>
    </location>
</feature>
<comment type="similarity">
    <text evidence="1">Belongs to the membrane fusion protein (MFP) (TC 8.A.1) family.</text>
</comment>
<dbReference type="GO" id="GO:1990281">
    <property type="term" value="C:efflux pump complex"/>
    <property type="evidence" value="ECO:0007669"/>
    <property type="project" value="TreeGrafter"/>
</dbReference>
<evidence type="ECO:0000259" key="5">
    <source>
        <dbReference type="Pfam" id="PF25917"/>
    </source>
</evidence>
<dbReference type="RefSeq" id="WP_052348087.1">
    <property type="nucleotide sequence ID" value="NZ_AONC01000036.1"/>
</dbReference>
<dbReference type="AlphaFoldDB" id="W9VFI0"/>
<feature type="domain" description="CusB-like beta-barrel" evidence="6">
    <location>
        <begin position="227"/>
        <end position="296"/>
    </location>
</feature>
<organism evidence="8 9">
    <name type="scientific">Imhoffiella purpurea</name>
    <dbReference type="NCBI Taxonomy" id="1249627"/>
    <lineage>
        <taxon>Bacteria</taxon>
        <taxon>Pseudomonadati</taxon>
        <taxon>Pseudomonadota</taxon>
        <taxon>Gammaproteobacteria</taxon>
        <taxon>Chromatiales</taxon>
        <taxon>Chromatiaceae</taxon>
        <taxon>Imhoffiella</taxon>
    </lineage>
</organism>